<feature type="domain" description="UBZ4-type" evidence="7">
    <location>
        <begin position="229"/>
        <end position="254"/>
    </location>
</feature>
<feature type="compositionally biased region" description="Low complexity" evidence="6">
    <location>
        <begin position="77"/>
        <end position="87"/>
    </location>
</feature>
<name>A0AAE1MXJ9_9FABA</name>
<dbReference type="SMART" id="SM00734">
    <property type="entry name" value="ZnF_Rad18"/>
    <property type="match status" value="2"/>
</dbReference>
<dbReference type="PANTHER" id="PTHR36892">
    <property type="entry name" value="OS01G0201800 PROTEIN"/>
    <property type="match status" value="1"/>
</dbReference>
<evidence type="ECO:0000256" key="1">
    <source>
        <dbReference type="ARBA" id="ARBA00022723"/>
    </source>
</evidence>
<sequence length="1227" mass="136973">MAFASDGFSIREYTSKMRSVDVLKCWPFSITSSSDVSKEDLKSCLPPMTASKFQRRPHDLEAARSDHGDSRKSDQQLSDSEISTSESESLKSEKSVRGSAEEERLVCPVCRVFNASTLTAVNAHIDGCLAQTMREERRKMKITSLKPKSKAPKKKKRSIAEIFEVKVEQPQIKNLFKIWPFSKNPDEVSITANKFRWWSRKLEALRSNQSEGESCRSENKSAKSEEKLEMICPVCGAFNAATVTAVNAHIDGCLAQAIREERRQTRMNLKPKPKAAPKKRSIAEILKVAPQIEAKCSDKFIEIEEEKSDNSSWPTASAPVFSTTNSKRNKNTNKKKKKKKKERRWKKKRKAEKHSDHTVKSLNNNGLNAKKEDGYKRKVKSPAKNSRKLKGTIGNKRAAPDDINASAHKKKESLKHASVEKKQKRIENYSSTYTVQDGIEGKTCDVQDQILARHIVTGSDKDNILGPKSRSSSDERMFPSYEQAASSEKEQSSASDDETGCFEVCPVVEGKQFSTPERISPKKILRSCANSEKKRHLLEKFESLTELASDDNDNLNLFDRGNTTALHCSSQSSISRSLSTHQETRVGDSGVYSSPGKFMDYHGDSTHQVSATDSDASTRTFMQPSPSYHTLYSQGSERSLFPSQTCGDNSQTLGYRPLSYMFSANSSTDENLFGLPLNSQGELINFSSCTKVGMNQSETSSMLKSSSSRLLFDNIAYRSSHENLSMNESHYVQKTSQDSINKFPHYPARLGVTELHSSGRAGIHQFNTYRGSNQFVYPLDSDLKPMRHLFAEQNQHDQVQNHKRNEMIPLKKGSDLSSQSPSQPTMRLMGKDVPIGRSIKEVQVHKFEEDVWAEQQYGSTRRNSSGDAALGNSFLDTCSKQDHLSASPFPHQSFLDLQTNHVPQNGNRGFNKTASCYFSHPLTTDSHPSGSSFNMAPQDSPEQSVSGPKFQGLGSHFATCNYSQHACQTNGDLYNRRKLPLVTKPVFEFPLVNTTFGEQAEASFFQSCNRSSQPWLLTHENLPGTSSQQISGTSNISFPHNLWGGRFSTPVNHSVLNCSPLNYSHMKTPISPLLKSCSGLHTGCRSKTEANDTVILEDKRTKDHDLYNNTRKRRATNLHGSTKLIKLNGIEVQENLNGVSGLIQENSSCEFGRTSRAVEVAPRGDSIRSKSCFLNETHPNMMSKSYLGLEISGPGRPSPAIPVAPTSDTGRDLDFPRKLTKIYEFQV</sequence>
<reference evidence="8" key="1">
    <citation type="submission" date="2023-10" db="EMBL/GenBank/DDBJ databases">
        <title>Chromosome-level genome of the transformable northern wattle, Acacia crassicarpa.</title>
        <authorList>
            <person name="Massaro I."/>
            <person name="Sinha N.R."/>
            <person name="Poethig S."/>
            <person name="Leichty A.R."/>
        </authorList>
    </citation>
    <scope>NUCLEOTIDE SEQUENCE</scope>
    <source>
        <strain evidence="8">Acra3RX</strain>
        <tissue evidence="8">Leaf</tissue>
    </source>
</reference>
<evidence type="ECO:0000256" key="3">
    <source>
        <dbReference type="ARBA" id="ARBA00022771"/>
    </source>
</evidence>
<dbReference type="InterPro" id="IPR006642">
    <property type="entry name" value="Rad18_UBZ4"/>
</dbReference>
<dbReference type="Proteomes" id="UP001293593">
    <property type="component" value="Unassembled WGS sequence"/>
</dbReference>
<dbReference type="AlphaFoldDB" id="A0AAE1MXJ9"/>
<feature type="region of interest" description="Disordered" evidence="6">
    <location>
        <begin position="307"/>
        <end position="422"/>
    </location>
</feature>
<dbReference type="GO" id="GO:0008270">
    <property type="term" value="F:zinc ion binding"/>
    <property type="evidence" value="ECO:0007669"/>
    <property type="project" value="UniProtKB-KW"/>
</dbReference>
<feature type="region of interest" description="Disordered" evidence="6">
    <location>
        <begin position="48"/>
        <end position="96"/>
    </location>
</feature>
<feature type="compositionally biased region" description="Basic and acidic residues" evidence="6">
    <location>
        <begin position="56"/>
        <end position="74"/>
    </location>
</feature>
<feature type="domain" description="UBZ4-type" evidence="7">
    <location>
        <begin position="104"/>
        <end position="129"/>
    </location>
</feature>
<dbReference type="GO" id="GO:0006281">
    <property type="term" value="P:DNA repair"/>
    <property type="evidence" value="ECO:0007669"/>
    <property type="project" value="UniProtKB-KW"/>
</dbReference>
<organism evidence="8 9">
    <name type="scientific">Acacia crassicarpa</name>
    <name type="common">northern wattle</name>
    <dbReference type="NCBI Taxonomy" id="499986"/>
    <lineage>
        <taxon>Eukaryota</taxon>
        <taxon>Viridiplantae</taxon>
        <taxon>Streptophyta</taxon>
        <taxon>Embryophyta</taxon>
        <taxon>Tracheophyta</taxon>
        <taxon>Spermatophyta</taxon>
        <taxon>Magnoliopsida</taxon>
        <taxon>eudicotyledons</taxon>
        <taxon>Gunneridae</taxon>
        <taxon>Pentapetalae</taxon>
        <taxon>rosids</taxon>
        <taxon>fabids</taxon>
        <taxon>Fabales</taxon>
        <taxon>Fabaceae</taxon>
        <taxon>Caesalpinioideae</taxon>
        <taxon>mimosoid clade</taxon>
        <taxon>Acacieae</taxon>
        <taxon>Acacia</taxon>
    </lineage>
</organism>
<evidence type="ECO:0000256" key="2">
    <source>
        <dbReference type="ARBA" id="ARBA00022763"/>
    </source>
</evidence>
<feature type="region of interest" description="Disordered" evidence="6">
    <location>
        <begin position="927"/>
        <end position="947"/>
    </location>
</feature>
<keyword evidence="1" id="KW-0479">Metal-binding</keyword>
<dbReference type="GO" id="GO:0003677">
    <property type="term" value="F:DNA binding"/>
    <property type="evidence" value="ECO:0007669"/>
    <property type="project" value="InterPro"/>
</dbReference>
<proteinExistence type="predicted"/>
<gene>
    <name evidence="8" type="ORF">QN277_016751</name>
</gene>
<evidence type="ECO:0000256" key="5">
    <source>
        <dbReference type="ARBA" id="ARBA00023204"/>
    </source>
</evidence>
<keyword evidence="3" id="KW-0863">Zinc-finger</keyword>
<keyword evidence="2" id="KW-0227">DNA damage</keyword>
<keyword evidence="4" id="KW-0862">Zinc</keyword>
<keyword evidence="9" id="KW-1185">Reference proteome</keyword>
<protein>
    <recommendedName>
        <fullName evidence="7">UBZ4-type domain-containing protein</fullName>
    </recommendedName>
</protein>
<feature type="compositionally biased region" description="Basic residues" evidence="6">
    <location>
        <begin position="327"/>
        <end position="352"/>
    </location>
</feature>
<accession>A0AAE1MXJ9</accession>
<feature type="compositionally biased region" description="Basic residues" evidence="6">
    <location>
        <begin position="377"/>
        <end position="390"/>
    </location>
</feature>
<dbReference type="PANTHER" id="PTHR36892:SF1">
    <property type="entry name" value="OS05G0518200 PROTEIN"/>
    <property type="match status" value="1"/>
</dbReference>
<evidence type="ECO:0000313" key="8">
    <source>
        <dbReference type="EMBL" id="KAK4278984.1"/>
    </source>
</evidence>
<keyword evidence="5" id="KW-0234">DNA repair</keyword>
<feature type="region of interest" description="Disordered" evidence="6">
    <location>
        <begin position="460"/>
        <end position="497"/>
    </location>
</feature>
<feature type="compositionally biased region" description="Polar residues" evidence="6">
    <location>
        <begin position="927"/>
        <end position="946"/>
    </location>
</feature>
<dbReference type="EMBL" id="JAWXYG010000003">
    <property type="protein sequence ID" value="KAK4278984.1"/>
    <property type="molecule type" value="Genomic_DNA"/>
</dbReference>
<comment type="caution">
    <text evidence="8">The sequence shown here is derived from an EMBL/GenBank/DDBJ whole genome shotgun (WGS) entry which is preliminary data.</text>
</comment>
<evidence type="ECO:0000256" key="6">
    <source>
        <dbReference type="SAM" id="MobiDB-lite"/>
    </source>
</evidence>
<evidence type="ECO:0000313" key="9">
    <source>
        <dbReference type="Proteomes" id="UP001293593"/>
    </source>
</evidence>
<evidence type="ECO:0000259" key="7">
    <source>
        <dbReference type="SMART" id="SM00734"/>
    </source>
</evidence>
<feature type="compositionally biased region" description="Polar residues" evidence="6">
    <location>
        <begin position="310"/>
        <end position="324"/>
    </location>
</feature>
<evidence type="ECO:0000256" key="4">
    <source>
        <dbReference type="ARBA" id="ARBA00022833"/>
    </source>
</evidence>